<dbReference type="PANTHER" id="PTHR13989">
    <property type="entry name" value="REPLICATION PROTEIN A-RELATED"/>
    <property type="match status" value="1"/>
</dbReference>
<evidence type="ECO:0000256" key="1">
    <source>
        <dbReference type="ARBA" id="ARBA00004123"/>
    </source>
</evidence>
<dbReference type="KEGG" id="ame:113219256"/>
<dbReference type="GO" id="GO:0035861">
    <property type="term" value="C:site of double-strand break"/>
    <property type="evidence" value="ECO:0007669"/>
    <property type="project" value="TreeGrafter"/>
</dbReference>
<dbReference type="Gene3D" id="1.10.10.10">
    <property type="entry name" value="Winged helix-like DNA-binding domain superfamily/Winged helix DNA-binding domain"/>
    <property type="match status" value="1"/>
</dbReference>
<dbReference type="SUPFAM" id="SSF46785">
    <property type="entry name" value="Winged helix' DNA-binding domain"/>
    <property type="match status" value="1"/>
</dbReference>
<sequence>MWANVNIAASTFNGFLNDARDLNNGNKKIARRIVKIIPVVIQQIKSFNNDSQNHVFSFIGIVNYIERNNNKITYEIEDDTDHIKSFKWLETGKISEPLINLNTYVRIYGHLREQNEKKYILILRIWPLIHLNELTNHLLEVTYVILKSQKMLNKQNKKSNTDNAFMIDDNCIGLTKEQSIIFNIIQAKNDSENGIERNVIKTCVPKNIDVDNIINFLINEGHIYSTLTDNHFKTT</sequence>
<dbReference type="GeneID" id="113219256"/>
<dbReference type="InterPro" id="IPR040260">
    <property type="entry name" value="RFA2-like"/>
</dbReference>
<evidence type="ECO:0000313" key="8">
    <source>
        <dbReference type="RefSeq" id="XP_026301134.1"/>
    </source>
</evidence>
<keyword evidence="7" id="KW-1185">Reference proteome</keyword>
<accession>A0A7M7MUQ8</accession>
<evidence type="ECO:0000256" key="2">
    <source>
        <dbReference type="ARBA" id="ARBA00007815"/>
    </source>
</evidence>
<dbReference type="InterPro" id="IPR036388">
    <property type="entry name" value="WH-like_DNA-bd_sf"/>
</dbReference>
<comment type="subcellular location">
    <subcellularLocation>
        <location evidence="1">Nucleus</location>
    </subcellularLocation>
</comment>
<dbReference type="Gene3D" id="2.40.50.140">
    <property type="entry name" value="Nucleic acid-binding proteins"/>
    <property type="match status" value="1"/>
</dbReference>
<dbReference type="RefSeq" id="XP_026301134.1">
    <property type="nucleotide sequence ID" value="XM_026445349.1"/>
</dbReference>
<keyword evidence="3" id="KW-0238">DNA-binding</keyword>
<gene>
    <name evidence="8" type="primary">LOC113219256</name>
</gene>
<name>A0A7M7MUQ8_APIME</name>
<evidence type="ECO:0000256" key="3">
    <source>
        <dbReference type="ARBA" id="ARBA00023125"/>
    </source>
</evidence>
<feature type="domain" description="Replication protein A C-terminal" evidence="5">
    <location>
        <begin position="153"/>
        <end position="229"/>
    </location>
</feature>
<dbReference type="PANTHER" id="PTHR13989:SF16">
    <property type="entry name" value="REPLICATION PROTEIN A2"/>
    <property type="match status" value="1"/>
</dbReference>
<organism evidence="6">
    <name type="scientific">Apis mellifera</name>
    <name type="common">Honeybee</name>
    <dbReference type="NCBI Taxonomy" id="7460"/>
    <lineage>
        <taxon>Eukaryota</taxon>
        <taxon>Metazoa</taxon>
        <taxon>Ecdysozoa</taxon>
        <taxon>Arthropoda</taxon>
        <taxon>Hexapoda</taxon>
        <taxon>Insecta</taxon>
        <taxon>Pterygota</taxon>
        <taxon>Neoptera</taxon>
        <taxon>Endopterygota</taxon>
        <taxon>Hymenoptera</taxon>
        <taxon>Apocrita</taxon>
        <taxon>Aculeata</taxon>
        <taxon>Apoidea</taxon>
        <taxon>Anthophila</taxon>
        <taxon>Apidae</taxon>
        <taxon>Apis</taxon>
    </lineage>
</organism>
<reference evidence="8" key="2">
    <citation type="submission" date="2025-04" db="UniProtKB">
        <authorList>
            <consortium name="RefSeq"/>
        </authorList>
    </citation>
    <scope>IDENTIFICATION</scope>
    <source>
        <strain evidence="8">DH4</strain>
        <tissue evidence="8">Whole body</tissue>
    </source>
</reference>
<dbReference type="InterPro" id="IPR014892">
    <property type="entry name" value="RPA_C"/>
</dbReference>
<dbReference type="InterPro" id="IPR012340">
    <property type="entry name" value="NA-bd_OB-fold"/>
</dbReference>
<dbReference type="GO" id="GO:0006289">
    <property type="term" value="P:nucleotide-excision repair"/>
    <property type="evidence" value="ECO:0007669"/>
    <property type="project" value="TreeGrafter"/>
</dbReference>
<keyword evidence="4" id="KW-0539">Nucleus</keyword>
<comment type="similarity">
    <text evidence="2">Belongs to the replication factor A protein 2 family.</text>
</comment>
<evidence type="ECO:0000256" key="4">
    <source>
        <dbReference type="ARBA" id="ARBA00023242"/>
    </source>
</evidence>
<dbReference type="SUPFAM" id="SSF50249">
    <property type="entry name" value="Nucleic acid-binding proteins"/>
    <property type="match status" value="1"/>
</dbReference>
<reference evidence="7" key="3">
    <citation type="submission" date="2025-05" db="UniProtKB">
        <authorList>
            <consortium name="RefSeq"/>
        </authorList>
    </citation>
    <scope>NUCLEOTIDE SEQUENCE [LARGE SCALE GENOMIC DNA]</scope>
    <source>
        <strain evidence="7">DH4</strain>
    </source>
</reference>
<dbReference type="OrthoDB" id="25571at2759"/>
<dbReference type="GO" id="GO:0006260">
    <property type="term" value="P:DNA replication"/>
    <property type="evidence" value="ECO:0007669"/>
    <property type="project" value="TreeGrafter"/>
</dbReference>
<proteinExistence type="inferred from homology"/>
<dbReference type="GO" id="GO:0000724">
    <property type="term" value="P:double-strand break repair via homologous recombination"/>
    <property type="evidence" value="ECO:0007669"/>
    <property type="project" value="TreeGrafter"/>
</dbReference>
<dbReference type="GO" id="GO:0005662">
    <property type="term" value="C:DNA replication factor A complex"/>
    <property type="evidence" value="ECO:0007669"/>
    <property type="project" value="TreeGrafter"/>
</dbReference>
<dbReference type="AlphaFoldDB" id="A0A7M7MUQ8"/>
<dbReference type="Proteomes" id="UP000005203">
    <property type="component" value="Linkage group LG1"/>
</dbReference>
<dbReference type="Pfam" id="PF08784">
    <property type="entry name" value="RPA_C"/>
    <property type="match status" value="1"/>
</dbReference>
<protein>
    <submittedName>
        <fullName evidence="8">Replication protein A 32 kDa subunit-like</fullName>
    </submittedName>
</protein>
<dbReference type="InterPro" id="IPR036390">
    <property type="entry name" value="WH_DNA-bd_sf"/>
</dbReference>
<accession>A0A8B8HEC8</accession>
<reference evidence="6" key="1">
    <citation type="submission" date="2021-01" db="UniProtKB">
        <authorList>
            <consortium name="EnsemblMetazoa"/>
        </authorList>
    </citation>
    <scope>IDENTIFICATION</scope>
    <source>
        <strain evidence="6">DH4</strain>
    </source>
</reference>
<evidence type="ECO:0000259" key="5">
    <source>
        <dbReference type="Pfam" id="PF08784"/>
    </source>
</evidence>
<dbReference type="EnsemblMetazoa" id="XM_026445349">
    <property type="protein sequence ID" value="XP_026301134"/>
    <property type="gene ID" value="LOC113219256"/>
</dbReference>
<evidence type="ECO:0000313" key="6">
    <source>
        <dbReference type="EnsemblMetazoa" id="XP_026301134"/>
    </source>
</evidence>
<dbReference type="CDD" id="cd04478">
    <property type="entry name" value="RPA2_DBD_D"/>
    <property type="match status" value="1"/>
</dbReference>
<evidence type="ECO:0000313" key="7">
    <source>
        <dbReference type="Proteomes" id="UP000005203"/>
    </source>
</evidence>
<dbReference type="GO" id="GO:0000781">
    <property type="term" value="C:chromosome, telomeric region"/>
    <property type="evidence" value="ECO:0007669"/>
    <property type="project" value="TreeGrafter"/>
</dbReference>
<dbReference type="GO" id="GO:0003697">
    <property type="term" value="F:single-stranded DNA binding"/>
    <property type="evidence" value="ECO:0007669"/>
    <property type="project" value="TreeGrafter"/>
</dbReference>